<dbReference type="PRINTS" id="PR00942">
    <property type="entry name" value="CUATPASEI"/>
</dbReference>
<evidence type="ECO:0000256" key="13">
    <source>
        <dbReference type="ARBA" id="ARBA00022842"/>
    </source>
</evidence>
<feature type="transmembrane region" description="Helical" evidence="22">
    <location>
        <begin position="159"/>
        <end position="177"/>
    </location>
</feature>
<dbReference type="GO" id="GO:0005886">
    <property type="term" value="C:plasma membrane"/>
    <property type="evidence" value="ECO:0007669"/>
    <property type="project" value="UniProtKB-SubCell"/>
</dbReference>
<evidence type="ECO:0000256" key="18">
    <source>
        <dbReference type="ARBA" id="ARBA00023136"/>
    </source>
</evidence>
<keyword evidence="16" id="KW-0186">Copper</keyword>
<dbReference type="FunFam" id="3.30.70.100:FF:000005">
    <property type="entry name" value="Copper-exporting P-type ATPase A"/>
    <property type="match status" value="2"/>
</dbReference>
<dbReference type="OrthoDB" id="9813266at2"/>
<dbReference type="PRINTS" id="PR00943">
    <property type="entry name" value="CUATPASE"/>
</dbReference>
<feature type="transmembrane region" description="Helical" evidence="22">
    <location>
        <begin position="788"/>
        <end position="807"/>
    </location>
</feature>
<dbReference type="Gene3D" id="2.70.150.10">
    <property type="entry name" value="Calcium-transporting ATPase, cytoplasmic transduction domain A"/>
    <property type="match status" value="1"/>
</dbReference>
<evidence type="ECO:0000256" key="2">
    <source>
        <dbReference type="ARBA" id="ARBA00006024"/>
    </source>
</evidence>
<dbReference type="InterPro" id="IPR008250">
    <property type="entry name" value="ATPase_P-typ_transduc_dom_A_sf"/>
</dbReference>
<feature type="transmembrane region" description="Helical" evidence="22">
    <location>
        <begin position="445"/>
        <end position="467"/>
    </location>
</feature>
<dbReference type="FunFam" id="2.70.150.10:FF:000020">
    <property type="entry name" value="Copper-exporting P-type ATPase A"/>
    <property type="match status" value="1"/>
</dbReference>
<keyword evidence="6 22" id="KW-1003">Cell membrane</keyword>
<dbReference type="EMBL" id="PKGY01000004">
    <property type="protein sequence ID" value="PKZ21151.1"/>
    <property type="molecule type" value="Genomic_DNA"/>
</dbReference>
<keyword evidence="12 22" id="KW-0067">ATP-binding</keyword>
<evidence type="ECO:0000256" key="11">
    <source>
        <dbReference type="ARBA" id="ARBA00022796"/>
    </source>
</evidence>
<evidence type="ECO:0000256" key="1">
    <source>
        <dbReference type="ARBA" id="ARBA00004651"/>
    </source>
</evidence>
<dbReference type="InterPro" id="IPR023214">
    <property type="entry name" value="HAD_sf"/>
</dbReference>
<dbReference type="InterPro" id="IPR006122">
    <property type="entry name" value="HMA_Cu_ion-bd"/>
</dbReference>
<dbReference type="InterPro" id="IPR059000">
    <property type="entry name" value="ATPase_P-type_domA"/>
</dbReference>
<organism evidence="24 25">
    <name type="scientific">Aerococcus sanguinicola</name>
    <dbReference type="NCBI Taxonomy" id="119206"/>
    <lineage>
        <taxon>Bacteria</taxon>
        <taxon>Bacillati</taxon>
        <taxon>Bacillota</taxon>
        <taxon>Bacilli</taxon>
        <taxon>Lactobacillales</taxon>
        <taxon>Aerococcaceae</taxon>
        <taxon>Aerococcus</taxon>
    </lineage>
</organism>
<dbReference type="InterPro" id="IPR023298">
    <property type="entry name" value="ATPase_P-typ_TM_dom_sf"/>
</dbReference>
<keyword evidence="14" id="KW-1278">Translocase</keyword>
<evidence type="ECO:0000256" key="20">
    <source>
        <dbReference type="ARBA" id="ARBA00033239"/>
    </source>
</evidence>
<dbReference type="SUPFAM" id="SSF81665">
    <property type="entry name" value="Calcium ATPase, transmembrane domain M"/>
    <property type="match status" value="1"/>
</dbReference>
<dbReference type="RefSeq" id="WP_070485755.1">
    <property type="nucleotide sequence ID" value="NZ_JASOJS010000004.1"/>
</dbReference>
<dbReference type="PROSITE" id="PS00154">
    <property type="entry name" value="ATPASE_E1_E2"/>
    <property type="match status" value="1"/>
</dbReference>
<gene>
    <name evidence="24" type="ORF">CYJ28_08160</name>
</gene>
<accession>A0A2I1MM34</accession>
<dbReference type="Pfam" id="PF00403">
    <property type="entry name" value="HMA"/>
    <property type="match status" value="2"/>
</dbReference>
<dbReference type="InterPro" id="IPR017969">
    <property type="entry name" value="Heavy-metal-associated_CS"/>
</dbReference>
<dbReference type="AlphaFoldDB" id="A0A2I1MM34"/>
<dbReference type="SUPFAM" id="SSF81653">
    <property type="entry name" value="Calcium ATPase, transduction domain A"/>
    <property type="match status" value="1"/>
</dbReference>
<keyword evidence="15 22" id="KW-1133">Transmembrane helix</keyword>
<dbReference type="Gene3D" id="3.40.50.1000">
    <property type="entry name" value="HAD superfamily/HAD-like"/>
    <property type="match status" value="1"/>
</dbReference>
<comment type="subcellular location">
    <subcellularLocation>
        <location evidence="1">Cell membrane</location>
        <topology evidence="1">Multi-pass membrane protein</topology>
    </subcellularLocation>
</comment>
<dbReference type="InterPro" id="IPR044492">
    <property type="entry name" value="P_typ_ATPase_HD_dom"/>
</dbReference>
<keyword evidence="10 22" id="KW-0547">Nucleotide-binding</keyword>
<keyword evidence="17" id="KW-0406">Ion transport</keyword>
<dbReference type="GO" id="GO:0140581">
    <property type="term" value="F:P-type monovalent copper transporter activity"/>
    <property type="evidence" value="ECO:0007669"/>
    <property type="project" value="UniProtKB-EC"/>
</dbReference>
<dbReference type="GO" id="GO:0005507">
    <property type="term" value="F:copper ion binding"/>
    <property type="evidence" value="ECO:0007669"/>
    <property type="project" value="InterPro"/>
</dbReference>
<comment type="catalytic activity">
    <reaction evidence="21">
        <text>Cu(+)(in) + ATP + H2O = Cu(+)(out) + ADP + phosphate + H(+)</text>
        <dbReference type="Rhea" id="RHEA:25792"/>
        <dbReference type="ChEBI" id="CHEBI:15377"/>
        <dbReference type="ChEBI" id="CHEBI:15378"/>
        <dbReference type="ChEBI" id="CHEBI:30616"/>
        <dbReference type="ChEBI" id="CHEBI:43474"/>
        <dbReference type="ChEBI" id="CHEBI:49552"/>
        <dbReference type="ChEBI" id="CHEBI:456216"/>
        <dbReference type="EC" id="7.2.2.8"/>
    </reaction>
</comment>
<keyword evidence="7 22" id="KW-0812">Transmembrane</keyword>
<evidence type="ECO:0000256" key="4">
    <source>
        <dbReference type="ARBA" id="ARBA00015102"/>
    </source>
</evidence>
<evidence type="ECO:0000256" key="19">
    <source>
        <dbReference type="ARBA" id="ARBA00029719"/>
    </source>
</evidence>
<evidence type="ECO:0000256" key="15">
    <source>
        <dbReference type="ARBA" id="ARBA00022989"/>
    </source>
</evidence>
<keyword evidence="5" id="KW-0813">Transport</keyword>
<evidence type="ECO:0000256" key="6">
    <source>
        <dbReference type="ARBA" id="ARBA00022475"/>
    </source>
</evidence>
<dbReference type="InterPro" id="IPR036412">
    <property type="entry name" value="HAD-like_sf"/>
</dbReference>
<keyword evidence="9" id="KW-0677">Repeat</keyword>
<dbReference type="FunFam" id="3.40.50.1000:FF:000031">
    <property type="entry name" value="Probable copper-transporting ATPase HMA5"/>
    <property type="match status" value="1"/>
</dbReference>
<dbReference type="NCBIfam" id="TIGR00003">
    <property type="entry name" value="copper ion binding protein"/>
    <property type="match status" value="2"/>
</dbReference>
<dbReference type="InterPro" id="IPR036163">
    <property type="entry name" value="HMA_dom_sf"/>
</dbReference>
<dbReference type="NCBIfam" id="TIGR01494">
    <property type="entry name" value="ATPase_P-type"/>
    <property type="match status" value="1"/>
</dbReference>
<dbReference type="CDD" id="cd00371">
    <property type="entry name" value="HMA"/>
    <property type="match status" value="2"/>
</dbReference>
<dbReference type="InterPro" id="IPR023299">
    <property type="entry name" value="ATPase_P-typ_cyto_dom_N"/>
</dbReference>
<dbReference type="SUPFAM" id="SSF55008">
    <property type="entry name" value="HMA, heavy metal-associated domain"/>
    <property type="match status" value="2"/>
</dbReference>
<dbReference type="EC" id="7.2.2.8" evidence="3"/>
<dbReference type="SFLD" id="SFLDS00003">
    <property type="entry name" value="Haloacid_Dehalogenase"/>
    <property type="match status" value="1"/>
</dbReference>
<dbReference type="InterPro" id="IPR001757">
    <property type="entry name" value="P_typ_ATPase"/>
</dbReference>
<evidence type="ECO:0000256" key="22">
    <source>
        <dbReference type="RuleBase" id="RU362081"/>
    </source>
</evidence>
<dbReference type="GO" id="GO:0005524">
    <property type="term" value="F:ATP binding"/>
    <property type="evidence" value="ECO:0007669"/>
    <property type="project" value="UniProtKB-UniRule"/>
</dbReference>
<feature type="transmembrane region" description="Helical" evidence="22">
    <location>
        <begin position="197"/>
        <end position="214"/>
    </location>
</feature>
<dbReference type="SUPFAM" id="SSF56784">
    <property type="entry name" value="HAD-like"/>
    <property type="match status" value="1"/>
</dbReference>
<dbReference type="InterPro" id="IPR027256">
    <property type="entry name" value="P-typ_ATPase_IB"/>
</dbReference>
<evidence type="ECO:0000256" key="9">
    <source>
        <dbReference type="ARBA" id="ARBA00022737"/>
    </source>
</evidence>
<evidence type="ECO:0000256" key="12">
    <source>
        <dbReference type="ARBA" id="ARBA00022840"/>
    </source>
</evidence>
<dbReference type="PANTHER" id="PTHR43520">
    <property type="entry name" value="ATP7, ISOFORM B"/>
    <property type="match status" value="1"/>
</dbReference>
<name>A0A2I1MM34_9LACT</name>
<protein>
    <recommendedName>
        <fullName evidence="4">Copper-exporting P-type ATPase</fullName>
        <ecNumber evidence="3">7.2.2.8</ecNumber>
    </recommendedName>
    <alternativeName>
        <fullName evidence="19">Copper-exporting P-type ATPase A</fullName>
    </alternativeName>
    <alternativeName>
        <fullName evidence="20">Cu(+)-exporting ATPase</fullName>
    </alternativeName>
</protein>
<dbReference type="Gene3D" id="3.30.70.100">
    <property type="match status" value="2"/>
</dbReference>
<evidence type="ECO:0000313" key="25">
    <source>
        <dbReference type="Proteomes" id="UP000234239"/>
    </source>
</evidence>
<evidence type="ECO:0000313" key="24">
    <source>
        <dbReference type="EMBL" id="PKZ21151.1"/>
    </source>
</evidence>
<keyword evidence="13" id="KW-0460">Magnesium</keyword>
<dbReference type="GO" id="GO:0043682">
    <property type="term" value="F:P-type divalent copper transporter activity"/>
    <property type="evidence" value="ECO:0007669"/>
    <property type="project" value="TreeGrafter"/>
</dbReference>
<comment type="similarity">
    <text evidence="2 22">Belongs to the cation transport ATPase (P-type) (TC 3.A.3) family. Type IB subfamily.</text>
</comment>
<sequence length="820" mass="87163">MTKTTYPITGMSCASCAQTIERAVSGMAGVDEANVNLATEQLTVTYDEERLKPQDIAAEVTDAGYHLELAEDKETFAITGMSCASCAQSIERAVSALDGVEAANVNLATEEMQVVYDSGQVSSQAIVQAVEETGYQAQTKSTVKRADKQEAKDTQIQGLWRRFIWSAVFALPLLYLAMGDMVGLPVPSFLDPMAHPLAFALTQLALVLPVLILNREFFTTGFKALFKGHPNMDSLVALGTSAAVLYSLFSTWQISQGDGSYAMRLYYESAGVILTLITLGRYFENVSKGKTSEAIQKLMDLAPETARLVRDGQVVEGSVDQLQPGDILQVRPGEKIPVDGEIIKGQSAVDESMITGESMPVDKQVGDSVVGASINSNGSFQMKASKVGKDTSLAQIVRLVEEAQGSKAPIARLADKVSGVFVPVVIVLAVVSALAWWLIGGESWNFAITILVSVLIIACPCALGLATPTAIMVGTGKGAENGVLFKSGDALETAQEVTTIVFDKTGTITEGKPVLTDLETYSELSPEDVLRLSASAEQGSEHPLAQAIIEGAQEADLTLEESDDFEALSGRGIRVRLDGQALYLGNAQLMAEQGVDTEAAAEQMDRLAAEGKTPMLLARNQELLGLVAVADTVKEDSQAAIQALHEMGLKVVMLTGDNRRTAEAIGRQVGIDQVISEVLPEDKTQQVAKLQGQDHKVAMVGDGINDAPALAQADVGIAIGSGTDVAIESADIVLMRSSLLDVPTSIELSRATIKNIKENLFWAFAYNVLGIPVAMGVLHIFGGPLLNPMIAGAAMSFSSISVLLNALRLKGFKPSSQEMK</sequence>
<dbReference type="PROSITE" id="PS50846">
    <property type="entry name" value="HMA_2"/>
    <property type="match status" value="2"/>
</dbReference>
<dbReference type="NCBIfam" id="TIGR01525">
    <property type="entry name" value="ATPase-IB_hvy"/>
    <property type="match status" value="1"/>
</dbReference>
<keyword evidence="18 22" id="KW-0472">Membrane</keyword>
<dbReference type="SFLD" id="SFLDF00027">
    <property type="entry name" value="p-type_atpase"/>
    <property type="match status" value="1"/>
</dbReference>
<dbReference type="GO" id="GO:0055070">
    <property type="term" value="P:copper ion homeostasis"/>
    <property type="evidence" value="ECO:0007669"/>
    <property type="project" value="TreeGrafter"/>
</dbReference>
<comment type="caution">
    <text evidence="24">The sequence shown here is derived from an EMBL/GenBank/DDBJ whole genome shotgun (WGS) entry which is preliminary data.</text>
</comment>
<evidence type="ECO:0000256" key="21">
    <source>
        <dbReference type="ARBA" id="ARBA00049289"/>
    </source>
</evidence>
<feature type="transmembrane region" description="Helical" evidence="22">
    <location>
        <begin position="760"/>
        <end position="782"/>
    </location>
</feature>
<dbReference type="Proteomes" id="UP000234239">
    <property type="component" value="Unassembled WGS sequence"/>
</dbReference>
<dbReference type="NCBIfam" id="TIGR01511">
    <property type="entry name" value="ATPase-IB1_Cu"/>
    <property type="match status" value="1"/>
</dbReference>
<dbReference type="SFLD" id="SFLDG00002">
    <property type="entry name" value="C1.7:_P-type_atpase_like"/>
    <property type="match status" value="1"/>
</dbReference>
<evidence type="ECO:0000256" key="14">
    <source>
        <dbReference type="ARBA" id="ARBA00022967"/>
    </source>
</evidence>
<evidence type="ECO:0000256" key="17">
    <source>
        <dbReference type="ARBA" id="ARBA00023065"/>
    </source>
</evidence>
<evidence type="ECO:0000256" key="5">
    <source>
        <dbReference type="ARBA" id="ARBA00022448"/>
    </source>
</evidence>
<dbReference type="PRINTS" id="PR00119">
    <property type="entry name" value="CATATPASE"/>
</dbReference>
<evidence type="ECO:0000256" key="8">
    <source>
        <dbReference type="ARBA" id="ARBA00022723"/>
    </source>
</evidence>
<keyword evidence="8 22" id="KW-0479">Metal-binding</keyword>
<dbReference type="Pfam" id="PF00702">
    <property type="entry name" value="Hydrolase"/>
    <property type="match status" value="1"/>
</dbReference>
<dbReference type="Pfam" id="PF00122">
    <property type="entry name" value="E1-E2_ATPase"/>
    <property type="match status" value="1"/>
</dbReference>
<feature type="transmembrane region" description="Helical" evidence="22">
    <location>
        <begin position="235"/>
        <end position="254"/>
    </location>
</feature>
<dbReference type="Gene3D" id="3.40.1110.10">
    <property type="entry name" value="Calcium-transporting ATPase, cytoplasmic domain N"/>
    <property type="match status" value="1"/>
</dbReference>
<evidence type="ECO:0000259" key="23">
    <source>
        <dbReference type="PROSITE" id="PS50846"/>
    </source>
</evidence>
<feature type="domain" description="HMA" evidence="23">
    <location>
        <begin position="72"/>
        <end position="138"/>
    </location>
</feature>
<feature type="domain" description="HMA" evidence="23">
    <location>
        <begin position="2"/>
        <end position="68"/>
    </location>
</feature>
<dbReference type="InterPro" id="IPR018303">
    <property type="entry name" value="ATPase_P-typ_P_site"/>
</dbReference>
<dbReference type="CDD" id="cd02094">
    <property type="entry name" value="P-type_ATPase_Cu-like"/>
    <property type="match status" value="1"/>
</dbReference>
<dbReference type="PROSITE" id="PS01047">
    <property type="entry name" value="HMA_1"/>
    <property type="match status" value="2"/>
</dbReference>
<evidence type="ECO:0000256" key="7">
    <source>
        <dbReference type="ARBA" id="ARBA00022692"/>
    </source>
</evidence>
<feature type="transmembrane region" description="Helical" evidence="22">
    <location>
        <begin position="266"/>
        <end position="283"/>
    </location>
</feature>
<reference evidence="24 25" key="1">
    <citation type="submission" date="2017-12" db="EMBL/GenBank/DDBJ databases">
        <title>Phylogenetic diversity of female urinary microbiome.</title>
        <authorList>
            <person name="Thomas-White K."/>
            <person name="Wolfe A.J."/>
        </authorList>
    </citation>
    <scope>NUCLEOTIDE SEQUENCE [LARGE SCALE GENOMIC DNA]</scope>
    <source>
        <strain evidence="24 25">UMB0139</strain>
    </source>
</reference>
<evidence type="ECO:0000256" key="10">
    <source>
        <dbReference type="ARBA" id="ARBA00022741"/>
    </source>
</evidence>
<dbReference type="PANTHER" id="PTHR43520:SF8">
    <property type="entry name" value="P-TYPE CU(+) TRANSPORTER"/>
    <property type="match status" value="1"/>
</dbReference>
<evidence type="ECO:0000256" key="3">
    <source>
        <dbReference type="ARBA" id="ARBA00012517"/>
    </source>
</evidence>
<dbReference type="GO" id="GO:0016887">
    <property type="term" value="F:ATP hydrolysis activity"/>
    <property type="evidence" value="ECO:0007669"/>
    <property type="project" value="InterPro"/>
</dbReference>
<proteinExistence type="inferred from homology"/>
<keyword evidence="11" id="KW-0187">Copper transport</keyword>
<feature type="transmembrane region" description="Helical" evidence="22">
    <location>
        <begin position="417"/>
        <end position="439"/>
    </location>
</feature>
<dbReference type="InterPro" id="IPR006121">
    <property type="entry name" value="HMA_dom"/>
</dbReference>
<evidence type="ECO:0000256" key="16">
    <source>
        <dbReference type="ARBA" id="ARBA00023008"/>
    </source>
</evidence>